<keyword evidence="2" id="KW-0813">Transport</keyword>
<dbReference type="GO" id="GO:0015031">
    <property type="term" value="P:protein transport"/>
    <property type="evidence" value="ECO:0007669"/>
    <property type="project" value="UniProtKB-KW"/>
</dbReference>
<organism evidence="5 6">
    <name type="scientific">Glomus cerebriforme</name>
    <dbReference type="NCBI Taxonomy" id="658196"/>
    <lineage>
        <taxon>Eukaryota</taxon>
        <taxon>Fungi</taxon>
        <taxon>Fungi incertae sedis</taxon>
        <taxon>Mucoromycota</taxon>
        <taxon>Glomeromycotina</taxon>
        <taxon>Glomeromycetes</taxon>
        <taxon>Glomerales</taxon>
        <taxon>Glomeraceae</taxon>
        <taxon>Glomus</taxon>
    </lineage>
</organism>
<comment type="subcellular location">
    <subcellularLocation>
        <location evidence="2">Preautophagosomal structure membrane</location>
        <topology evidence="2">Peripheral membrane protein</topology>
    </subcellularLocation>
    <subcellularLocation>
        <location evidence="2">Vacuole membrane</location>
        <topology evidence="2">Peripheral membrane protein</topology>
    </subcellularLocation>
    <text evidence="2">During pexophagy, accumulates in the vacuolar membrane region, where the peroxisomes contact the vacuole.</text>
</comment>
<comment type="similarity">
    <text evidence="2">Belongs to the ATG11 family.</text>
</comment>
<dbReference type="GO" id="GO:0000045">
    <property type="term" value="P:autophagosome assembly"/>
    <property type="evidence" value="ECO:0007669"/>
    <property type="project" value="UniProtKB-UniRule"/>
</dbReference>
<comment type="function">
    <text evidence="2">Involved in cytoplasm to vacuole transport (Cvt), pexophagy, mitophagy and nucleophagy. Recruits mitochondria for their selective degradation via autophagy (mitophagy) during starvation. Works as scaffold proteins that recruit ATG proteins to the pre-autophagosome (PAS), the site of vesicle/autophagosome formation. Required for the Cvt vesicles completion.</text>
</comment>
<comment type="caution">
    <text evidence="5">The sequence shown here is derived from an EMBL/GenBank/DDBJ whole genome shotgun (WGS) entry which is preliminary data.</text>
</comment>
<dbReference type="InterPro" id="IPR045326">
    <property type="entry name" value="ATG17-like_dom"/>
</dbReference>
<evidence type="ECO:0000259" key="4">
    <source>
        <dbReference type="Pfam" id="PF04108"/>
    </source>
</evidence>
<dbReference type="STRING" id="658196.A0A397SQU2"/>
<proteinExistence type="inferred from homology"/>
<keyword evidence="2" id="KW-0926">Vacuole</keyword>
<keyword evidence="3" id="KW-0175">Coiled coil</keyword>
<evidence type="ECO:0000313" key="6">
    <source>
        <dbReference type="Proteomes" id="UP000265703"/>
    </source>
</evidence>
<evidence type="ECO:0000256" key="2">
    <source>
        <dbReference type="RuleBase" id="RU367075"/>
    </source>
</evidence>
<dbReference type="PANTHER" id="PTHR13222">
    <property type="entry name" value="RB1-INDUCIBLE COILED-COIL"/>
    <property type="match status" value="1"/>
</dbReference>
<dbReference type="InterPro" id="IPR040040">
    <property type="entry name" value="ATG11"/>
</dbReference>
<dbReference type="GO" id="GO:0005774">
    <property type="term" value="C:vacuolar membrane"/>
    <property type="evidence" value="ECO:0007669"/>
    <property type="project" value="UniProtKB-SubCell"/>
</dbReference>
<dbReference type="EMBL" id="QKYT01000454">
    <property type="protein sequence ID" value="RIA85024.1"/>
    <property type="molecule type" value="Genomic_DNA"/>
</dbReference>
<gene>
    <name evidence="5" type="ORF">C1645_392505</name>
</gene>
<sequence length="570" mass="65790">MKIYRAETGTRFRVRNTFESLNDLKEELEQDEYIIFLFDRELLDINNTNNRESLIEVSSLEPPIIVPATSIRSQKHSTWNNINLSDECGAYVNLFQTHHSHGQSFIKSAITHVEFCERLYQEQKIQLMALEVAITNLDSHCRSVIEAHEDVYTFSDKEITKQNKLIQSLSTDIETLRRIKIHPELLKDARNITKDRNSYTLADYVAEDKLIISAKEGKQAYDQIFKSVQELTSVVRSVQSGTEALKKKKFDSSFPKLETALNNIRECCNKMKQIAEKLERDVTRVQNQVSKILESNTKTLSTTTTKSIEAFEHLSNIQSKEYLPEMQKYDQYIREQVKSFVQCKNAMTSTLVSSLQEISRLESFIAGIPNSLSRLESELRSKSQEFKSLNHVHQMPIAYAKTIVEIVRRKEYAKLILTKAQQMAEIMGHIRNIEQKRRDSYRTDVKKYVPVNIPALDEDPPMCDISTANIKEDKLPSFTAEDIHAFLNFMEEIRPAVMSQASFHRSSTFTSSLSKIRIQSSNDNPLSSLQAILLKLTSQIEGMSYEFDRIVEKSCEFKFINTYCILFCNI</sequence>
<dbReference type="GO" id="GO:0019901">
    <property type="term" value="F:protein kinase binding"/>
    <property type="evidence" value="ECO:0007669"/>
    <property type="project" value="TreeGrafter"/>
</dbReference>
<keyword evidence="2" id="KW-0653">Protein transport</keyword>
<dbReference type="AlphaFoldDB" id="A0A397SQU2"/>
<dbReference type="GO" id="GO:0034727">
    <property type="term" value="P:piecemeal microautophagy of the nucleus"/>
    <property type="evidence" value="ECO:0007669"/>
    <property type="project" value="TreeGrafter"/>
</dbReference>
<dbReference type="GO" id="GO:0034045">
    <property type="term" value="C:phagophore assembly site membrane"/>
    <property type="evidence" value="ECO:0007669"/>
    <property type="project" value="UniProtKB-SubCell"/>
</dbReference>
<reference evidence="5 6" key="1">
    <citation type="submission" date="2018-06" db="EMBL/GenBank/DDBJ databases">
        <title>Comparative genomics reveals the genomic features of Rhizophagus irregularis, R. cerebriforme, R. diaphanum and Gigaspora rosea, and their symbiotic lifestyle signature.</title>
        <authorList>
            <person name="Morin E."/>
            <person name="San Clemente H."/>
            <person name="Chen E.C.H."/>
            <person name="De La Providencia I."/>
            <person name="Hainaut M."/>
            <person name="Kuo A."/>
            <person name="Kohler A."/>
            <person name="Murat C."/>
            <person name="Tang N."/>
            <person name="Roy S."/>
            <person name="Loubradou J."/>
            <person name="Henrissat B."/>
            <person name="Grigoriev I.V."/>
            <person name="Corradi N."/>
            <person name="Roux C."/>
            <person name="Martin F.M."/>
        </authorList>
    </citation>
    <scope>NUCLEOTIDE SEQUENCE [LARGE SCALE GENOMIC DNA]</scope>
    <source>
        <strain evidence="5 6">DAOM 227022</strain>
    </source>
</reference>
<keyword evidence="6" id="KW-1185">Reference proteome</keyword>
<feature type="coiled-coil region" evidence="3">
    <location>
        <begin position="257"/>
        <end position="295"/>
    </location>
</feature>
<accession>A0A397SQU2</accession>
<evidence type="ECO:0000256" key="1">
    <source>
        <dbReference type="ARBA" id="ARBA00023006"/>
    </source>
</evidence>
<dbReference type="GO" id="GO:0061709">
    <property type="term" value="P:reticulophagy"/>
    <property type="evidence" value="ECO:0007669"/>
    <property type="project" value="TreeGrafter"/>
</dbReference>
<name>A0A397SQU2_9GLOM</name>
<evidence type="ECO:0000313" key="5">
    <source>
        <dbReference type="EMBL" id="RIA85024.1"/>
    </source>
</evidence>
<protein>
    <recommendedName>
        <fullName evidence="2">Autophagy-related protein 11</fullName>
    </recommendedName>
</protein>
<dbReference type="GO" id="GO:0060090">
    <property type="term" value="F:molecular adaptor activity"/>
    <property type="evidence" value="ECO:0007669"/>
    <property type="project" value="TreeGrafter"/>
</dbReference>
<dbReference type="GO" id="GO:0034517">
    <property type="term" value="P:ribophagy"/>
    <property type="evidence" value="ECO:0007669"/>
    <property type="project" value="TreeGrafter"/>
</dbReference>
<dbReference type="Proteomes" id="UP000265703">
    <property type="component" value="Unassembled WGS sequence"/>
</dbReference>
<evidence type="ECO:0000256" key="3">
    <source>
        <dbReference type="SAM" id="Coils"/>
    </source>
</evidence>
<dbReference type="PANTHER" id="PTHR13222:SF1">
    <property type="entry name" value="RB1-INDUCIBLE COILED-COIL PROTEIN 1"/>
    <property type="match status" value="1"/>
</dbReference>
<feature type="domain" description="Autophagy protein ATG17-like" evidence="4">
    <location>
        <begin position="101"/>
        <end position="448"/>
    </location>
</feature>
<dbReference type="OrthoDB" id="447953at2759"/>
<dbReference type="Pfam" id="PF04108">
    <property type="entry name" value="ATG17_like"/>
    <property type="match status" value="1"/>
</dbReference>
<keyword evidence="1 2" id="KW-0072">Autophagy</keyword>
<comment type="subunit">
    <text evidence="2">Homodimer.</text>
</comment>
<dbReference type="GO" id="GO:0000422">
    <property type="term" value="P:autophagy of mitochondrion"/>
    <property type="evidence" value="ECO:0007669"/>
    <property type="project" value="TreeGrafter"/>
</dbReference>
<dbReference type="GO" id="GO:1990316">
    <property type="term" value="C:Atg1/ULK1 kinase complex"/>
    <property type="evidence" value="ECO:0007669"/>
    <property type="project" value="TreeGrafter"/>
</dbReference>
<keyword evidence="2" id="KW-0472">Membrane</keyword>
<dbReference type="GO" id="GO:1903599">
    <property type="term" value="P:positive regulation of autophagy of mitochondrion"/>
    <property type="evidence" value="ECO:0007669"/>
    <property type="project" value="UniProtKB-UniRule"/>
</dbReference>